<dbReference type="SMART" id="SM00849">
    <property type="entry name" value="Lactamase_B"/>
    <property type="match status" value="1"/>
</dbReference>
<accession>E3CZQ3</accession>
<evidence type="ECO:0000313" key="3">
    <source>
        <dbReference type="Proteomes" id="UP000005096"/>
    </source>
</evidence>
<feature type="domain" description="Metallo-beta-lactamase" evidence="1">
    <location>
        <begin position="57"/>
        <end position="248"/>
    </location>
</feature>
<protein>
    <submittedName>
        <fullName evidence="2">Beta-lactamase</fullName>
    </submittedName>
</protein>
<dbReference type="AlphaFoldDB" id="E3CZQ3"/>
<dbReference type="PANTHER" id="PTHR42951:SF4">
    <property type="entry name" value="ACYL-COENZYME A THIOESTERASE MBLAC2"/>
    <property type="match status" value="1"/>
</dbReference>
<dbReference type="InterPro" id="IPR050855">
    <property type="entry name" value="NDM-1-like"/>
</dbReference>
<dbReference type="OrthoDB" id="9761531at2"/>
<keyword evidence="3" id="KW-1185">Reference proteome</keyword>
<dbReference type="PANTHER" id="PTHR42951">
    <property type="entry name" value="METALLO-BETA-LACTAMASE DOMAIN-CONTAINING"/>
    <property type="match status" value="1"/>
</dbReference>
<evidence type="ECO:0000313" key="2">
    <source>
        <dbReference type="EMBL" id="EFQ24685.1"/>
    </source>
</evidence>
<dbReference type="Gene3D" id="3.60.15.10">
    <property type="entry name" value="Ribonuclease Z/Hydroxyacylglutathione hydrolase-like"/>
    <property type="match status" value="1"/>
</dbReference>
<dbReference type="STRING" id="584708.Apau_2278"/>
<dbReference type="PaxDb" id="584708-Apau_2278"/>
<dbReference type="RefSeq" id="WP_006301926.1">
    <property type="nucleotide sequence ID" value="NZ_CM001022.1"/>
</dbReference>
<dbReference type="InterPro" id="IPR001279">
    <property type="entry name" value="Metallo-B-lactamas"/>
</dbReference>
<organism evidence="2 3">
    <name type="scientific">Aminomonas paucivorans DSM 12260</name>
    <dbReference type="NCBI Taxonomy" id="584708"/>
    <lineage>
        <taxon>Bacteria</taxon>
        <taxon>Thermotogati</taxon>
        <taxon>Synergistota</taxon>
        <taxon>Synergistia</taxon>
        <taxon>Synergistales</taxon>
        <taxon>Synergistaceae</taxon>
        <taxon>Aminomonas</taxon>
    </lineage>
</organism>
<name>E3CZQ3_9BACT</name>
<dbReference type="InterPro" id="IPR036866">
    <property type="entry name" value="RibonucZ/Hydroxyglut_hydro"/>
</dbReference>
<reference evidence="2 3" key="1">
    <citation type="journal article" date="2010" name="Stand. Genomic Sci.">
        <title>Non-contiguous finished genome sequence of Aminomonas paucivorans type strain (GLU-3).</title>
        <authorList>
            <person name="Pitluck S."/>
            <person name="Yasawong M."/>
            <person name="Held B."/>
            <person name="Lapidus A."/>
            <person name="Nolan M."/>
            <person name="Copeland A."/>
            <person name="Lucas S."/>
            <person name="Del Rio T.G."/>
            <person name="Tice H."/>
            <person name="Cheng J.F."/>
            <person name="Chertkov O."/>
            <person name="Goodwin L."/>
            <person name="Tapia R."/>
            <person name="Han C."/>
            <person name="Liolios K."/>
            <person name="Ivanova N."/>
            <person name="Mavromatis K."/>
            <person name="Ovchinnikova G."/>
            <person name="Pati A."/>
            <person name="Chen A."/>
            <person name="Palaniappan K."/>
            <person name="Land M."/>
            <person name="Hauser L."/>
            <person name="Chang Y.J."/>
            <person name="Jeffries C.D."/>
            <person name="Pukall R."/>
            <person name="Spring S."/>
            <person name="Rohde M."/>
            <person name="Sikorski J."/>
            <person name="Goker M."/>
            <person name="Woyke T."/>
            <person name="Bristow J."/>
            <person name="Eisen J.A."/>
            <person name="Markowitz V."/>
            <person name="Hugenholtz P."/>
            <person name="Kyrpides N.C."/>
            <person name="Klenk H.P."/>
        </authorList>
    </citation>
    <scope>NUCLEOTIDE SEQUENCE [LARGE SCALE GENOMIC DNA]</scope>
    <source>
        <strain evidence="2 3">DSM 12260</strain>
    </source>
</reference>
<dbReference type="HOGENOM" id="CLU_030571_0_0_0"/>
<dbReference type="SUPFAM" id="SSF56281">
    <property type="entry name" value="Metallo-hydrolase/oxidoreductase"/>
    <property type="match status" value="1"/>
</dbReference>
<gene>
    <name evidence="2" type="ORF">Apau_2278</name>
</gene>
<proteinExistence type="predicted"/>
<evidence type="ECO:0000259" key="1">
    <source>
        <dbReference type="SMART" id="SM00849"/>
    </source>
</evidence>
<dbReference type="Pfam" id="PF00753">
    <property type="entry name" value="Lactamase_B"/>
    <property type="match status" value="1"/>
</dbReference>
<dbReference type="EMBL" id="CM001022">
    <property type="protein sequence ID" value="EFQ24685.1"/>
    <property type="molecule type" value="Genomic_DNA"/>
</dbReference>
<sequence>MTTKTENELIRPLNWWNALPREGYRSLERISTNQSWYSVYRIDPQTLVISEDGQFDENVSYLVMGEKRAALIDTGDNLADLRELVRGLTSLPVFVLNTHRHLDHIGANYLFDEVWAFDHRVSREAAALGVPQPHVLEVIQPGSLCKEIPAPFYEKAYCIPPYRITHWVRDGETIDLGGRTLEAIHTPGHSPDHLCFYEGRTRYLWTGDIFYTGCVYTHLPWGDLDVFLRTYEKLLERYDEFGLLMPSHNDPCIDKSVLREMHALALQARRGEGTYEAGEGGMRKYRGSCFSLVIGEKQADR</sequence>
<dbReference type="Proteomes" id="UP000005096">
    <property type="component" value="Chromosome"/>
</dbReference>
<dbReference type="eggNOG" id="COG0491">
    <property type="taxonomic scope" value="Bacteria"/>
</dbReference>